<accession>A0A382WB59</accession>
<sequence>MKLINTNATLVISTQERSLKEDSQLTMDFMVKLRNFLIEENFQPEDVFPTLIYIS</sequence>
<feature type="non-terminal residue" evidence="1">
    <location>
        <position position="55"/>
    </location>
</feature>
<dbReference type="EMBL" id="UINC01158356">
    <property type="protein sequence ID" value="SVD55854.1"/>
    <property type="molecule type" value="Genomic_DNA"/>
</dbReference>
<organism evidence="1">
    <name type="scientific">marine metagenome</name>
    <dbReference type="NCBI Taxonomy" id="408172"/>
    <lineage>
        <taxon>unclassified sequences</taxon>
        <taxon>metagenomes</taxon>
        <taxon>ecological metagenomes</taxon>
    </lineage>
</organism>
<reference evidence="1" key="1">
    <citation type="submission" date="2018-05" db="EMBL/GenBank/DDBJ databases">
        <authorList>
            <person name="Lanie J.A."/>
            <person name="Ng W.-L."/>
            <person name="Kazmierczak K.M."/>
            <person name="Andrzejewski T.M."/>
            <person name="Davidsen T.M."/>
            <person name="Wayne K.J."/>
            <person name="Tettelin H."/>
            <person name="Glass J.I."/>
            <person name="Rusch D."/>
            <person name="Podicherti R."/>
            <person name="Tsui H.-C.T."/>
            <person name="Winkler M.E."/>
        </authorList>
    </citation>
    <scope>NUCLEOTIDE SEQUENCE</scope>
</reference>
<gene>
    <name evidence="1" type="ORF">METZ01_LOCUS408708</name>
</gene>
<evidence type="ECO:0000313" key="1">
    <source>
        <dbReference type="EMBL" id="SVD55854.1"/>
    </source>
</evidence>
<proteinExistence type="predicted"/>
<name>A0A382WB59_9ZZZZ</name>
<dbReference type="AlphaFoldDB" id="A0A382WB59"/>
<protein>
    <submittedName>
        <fullName evidence="1">Uncharacterized protein</fullName>
    </submittedName>
</protein>